<dbReference type="GO" id="GO:0016810">
    <property type="term" value="F:hydrolase activity, acting on carbon-nitrogen (but not peptide) bonds"/>
    <property type="evidence" value="ECO:0007669"/>
    <property type="project" value="InterPro"/>
</dbReference>
<evidence type="ECO:0000259" key="3">
    <source>
        <dbReference type="PROSITE" id="PS51677"/>
    </source>
</evidence>
<dbReference type="InterPro" id="IPR011330">
    <property type="entry name" value="Glyco_hydro/deAcase_b/a-brl"/>
</dbReference>
<organism evidence="4 5">
    <name type="scientific">Brumicola blandensis</name>
    <dbReference type="NCBI Taxonomy" id="3075611"/>
    <lineage>
        <taxon>Bacteria</taxon>
        <taxon>Pseudomonadati</taxon>
        <taxon>Pseudomonadota</taxon>
        <taxon>Gammaproteobacteria</taxon>
        <taxon>Alteromonadales</taxon>
        <taxon>Alteromonadaceae</taxon>
        <taxon>Brumicola</taxon>
    </lineage>
</organism>
<gene>
    <name evidence="4" type="ORF">RM544_14265</name>
</gene>
<dbReference type="EC" id="3.-.-.-" evidence="4"/>
<evidence type="ECO:0000256" key="2">
    <source>
        <dbReference type="ARBA" id="ARBA00022729"/>
    </source>
</evidence>
<evidence type="ECO:0000313" key="4">
    <source>
        <dbReference type="EMBL" id="MDT0583710.1"/>
    </source>
</evidence>
<dbReference type="Gene3D" id="3.20.20.370">
    <property type="entry name" value="Glycoside hydrolase/deacetylase"/>
    <property type="match status" value="1"/>
</dbReference>
<dbReference type="PROSITE" id="PS51677">
    <property type="entry name" value="NODB"/>
    <property type="match status" value="1"/>
</dbReference>
<dbReference type="Proteomes" id="UP001249020">
    <property type="component" value="Unassembled WGS sequence"/>
</dbReference>
<reference evidence="4 5" key="1">
    <citation type="submission" date="2023-09" db="EMBL/GenBank/DDBJ databases">
        <authorList>
            <person name="Rey-Velasco X."/>
        </authorList>
    </citation>
    <scope>NUCLEOTIDE SEQUENCE [LARGE SCALE GENOMIC DNA]</scope>
    <source>
        <strain evidence="4 5">W409</strain>
    </source>
</reference>
<name>A0AAW8R7A2_9ALTE</name>
<dbReference type="CDD" id="cd10973">
    <property type="entry name" value="CE4_DAC_u4_5s"/>
    <property type="match status" value="1"/>
</dbReference>
<proteinExistence type="predicted"/>
<dbReference type="InterPro" id="IPR002509">
    <property type="entry name" value="NODB_dom"/>
</dbReference>
<keyword evidence="2" id="KW-0732">Signal</keyword>
<dbReference type="SUPFAM" id="SSF88713">
    <property type="entry name" value="Glycoside hydrolase/deacetylase"/>
    <property type="match status" value="1"/>
</dbReference>
<evidence type="ECO:0000313" key="5">
    <source>
        <dbReference type="Proteomes" id="UP001249020"/>
    </source>
</evidence>
<comment type="caution">
    <text evidence="4">The sequence shown here is derived from an EMBL/GenBank/DDBJ whole genome shotgun (WGS) entry which is preliminary data.</text>
</comment>
<dbReference type="Pfam" id="PF01522">
    <property type="entry name" value="Polysacc_deac_1"/>
    <property type="match status" value="1"/>
</dbReference>
<dbReference type="RefSeq" id="WP_311362479.1">
    <property type="nucleotide sequence ID" value="NZ_JAVRIE010000006.1"/>
</dbReference>
<accession>A0AAW8R7A2</accession>
<dbReference type="PANTHER" id="PTHR34216">
    <property type="match status" value="1"/>
</dbReference>
<comment type="subcellular location">
    <subcellularLocation>
        <location evidence="1">Secreted</location>
    </subcellularLocation>
</comment>
<dbReference type="EMBL" id="JAVRIE010000006">
    <property type="protein sequence ID" value="MDT0583710.1"/>
    <property type="molecule type" value="Genomic_DNA"/>
</dbReference>
<sequence>MISTRIQSTASESMILSIILSFILFVCAFPAFSLSQNTQTNQTHQNRSFVILQYHHVSEDTPRVTSIAPAELEEHMSYLAENNTVISLQKALDLLKKGEVIPNKAVVITFDDGYKNILENGHPILKKYGFPYTIFINPSQIGTGSQLSWEDLETMKSEGVTFANHTLDHLHLLDRYANESDEQWLARIKRNIEMAEQLLTEKLGYSLKWLAYPFGEFDTKVKALLKDMGYIGFGQQSGAVGPYSDLQALPRYPAAGRYANLETLKTKINSLAMPVTDVRPQRYVMLIEEQLGTVEIDVKFDDILLARVACYFRGETLPIKETNTGFSINVKAKFYPGRTRINCTAPSLRDPSRFYWYSLPYFTAQDNGTYLD</sequence>
<feature type="domain" description="NodB homology" evidence="3">
    <location>
        <begin position="104"/>
        <end position="306"/>
    </location>
</feature>
<keyword evidence="4" id="KW-0378">Hydrolase</keyword>
<dbReference type="InterPro" id="IPR051398">
    <property type="entry name" value="Polysacch_Deacetylase"/>
</dbReference>
<dbReference type="GO" id="GO:0005576">
    <property type="term" value="C:extracellular region"/>
    <property type="evidence" value="ECO:0007669"/>
    <property type="project" value="UniProtKB-SubCell"/>
</dbReference>
<dbReference type="PANTHER" id="PTHR34216:SF3">
    <property type="entry name" value="POLY-BETA-1,6-N-ACETYL-D-GLUCOSAMINE N-DEACETYLASE"/>
    <property type="match status" value="1"/>
</dbReference>
<protein>
    <submittedName>
        <fullName evidence="4">Polysaccharide deacetylase family protein</fullName>
        <ecNumber evidence="4">3.-.-.-</ecNumber>
    </submittedName>
</protein>
<dbReference type="GO" id="GO:0005975">
    <property type="term" value="P:carbohydrate metabolic process"/>
    <property type="evidence" value="ECO:0007669"/>
    <property type="project" value="InterPro"/>
</dbReference>
<evidence type="ECO:0000256" key="1">
    <source>
        <dbReference type="ARBA" id="ARBA00004613"/>
    </source>
</evidence>
<dbReference type="AlphaFoldDB" id="A0AAW8R7A2"/>
<keyword evidence="5" id="KW-1185">Reference proteome</keyword>